<gene>
    <name evidence="2" type="ORF">TIFTF001_016423</name>
</gene>
<evidence type="ECO:0000313" key="2">
    <source>
        <dbReference type="EMBL" id="GMN47235.1"/>
    </source>
</evidence>
<evidence type="ECO:0000256" key="1">
    <source>
        <dbReference type="SAM" id="Phobius"/>
    </source>
</evidence>
<organism evidence="2 3">
    <name type="scientific">Ficus carica</name>
    <name type="common">Common fig</name>
    <dbReference type="NCBI Taxonomy" id="3494"/>
    <lineage>
        <taxon>Eukaryota</taxon>
        <taxon>Viridiplantae</taxon>
        <taxon>Streptophyta</taxon>
        <taxon>Embryophyta</taxon>
        <taxon>Tracheophyta</taxon>
        <taxon>Spermatophyta</taxon>
        <taxon>Magnoliopsida</taxon>
        <taxon>eudicotyledons</taxon>
        <taxon>Gunneridae</taxon>
        <taxon>Pentapetalae</taxon>
        <taxon>rosids</taxon>
        <taxon>fabids</taxon>
        <taxon>Rosales</taxon>
        <taxon>Moraceae</taxon>
        <taxon>Ficeae</taxon>
        <taxon>Ficus</taxon>
    </lineage>
</organism>
<keyword evidence="1" id="KW-0472">Membrane</keyword>
<keyword evidence="3" id="KW-1185">Reference proteome</keyword>
<feature type="transmembrane region" description="Helical" evidence="1">
    <location>
        <begin position="21"/>
        <end position="44"/>
    </location>
</feature>
<dbReference type="EMBL" id="BTGU01000025">
    <property type="protein sequence ID" value="GMN47235.1"/>
    <property type="molecule type" value="Genomic_DNA"/>
</dbReference>
<keyword evidence="1" id="KW-0812">Transmembrane</keyword>
<proteinExistence type="predicted"/>
<name>A0AA88A8U2_FICCA</name>
<accession>A0AA88A8U2</accession>
<feature type="transmembrane region" description="Helical" evidence="1">
    <location>
        <begin position="50"/>
        <end position="73"/>
    </location>
</feature>
<dbReference type="AlphaFoldDB" id="A0AA88A8U2"/>
<sequence>MIHDAKLAIFHCGERRAPIAVELSLASGRFCYLIATILVSPIIISTPAQFPIILLSHPGAIVVTIVTFGQWGASETNRQRVEREIESY</sequence>
<dbReference type="Proteomes" id="UP001187192">
    <property type="component" value="Unassembled WGS sequence"/>
</dbReference>
<protein>
    <submittedName>
        <fullName evidence="2">Uncharacterized protein</fullName>
    </submittedName>
</protein>
<evidence type="ECO:0000313" key="3">
    <source>
        <dbReference type="Proteomes" id="UP001187192"/>
    </source>
</evidence>
<keyword evidence="1" id="KW-1133">Transmembrane helix</keyword>
<comment type="caution">
    <text evidence="2">The sequence shown here is derived from an EMBL/GenBank/DDBJ whole genome shotgun (WGS) entry which is preliminary data.</text>
</comment>
<reference evidence="2" key="1">
    <citation type="submission" date="2023-07" db="EMBL/GenBank/DDBJ databases">
        <title>draft genome sequence of fig (Ficus carica).</title>
        <authorList>
            <person name="Takahashi T."/>
            <person name="Nishimura K."/>
        </authorList>
    </citation>
    <scope>NUCLEOTIDE SEQUENCE</scope>
</reference>